<dbReference type="KEGG" id="lck:HN018_27155"/>
<dbReference type="AlphaFoldDB" id="A0A6M8I042"/>
<sequence length="101" mass="10911">MAHLQAQPGLVGQLLQLELPQPYSRSIRTAAVGGDQQLPRILIAVAADNIIPATDRVDGERRRVVVDPDADPAGVGCDIVDPVWRDLAEIFVDQIIHVDGI</sequence>
<evidence type="ECO:0000313" key="1">
    <source>
        <dbReference type="EMBL" id="QKE93826.1"/>
    </source>
</evidence>
<keyword evidence="1" id="KW-0614">Plasmid</keyword>
<name>A0A6M8I042_9PROT</name>
<accession>A0A6M8I042</accession>
<dbReference type="Proteomes" id="UP000500767">
    <property type="component" value="Plasmid unnamed5"/>
</dbReference>
<reference evidence="1 2" key="1">
    <citation type="journal article" date="2014" name="World J. Microbiol. Biotechnol.">
        <title>Biodiversity and physiological characteristics of Antarctic and Arctic lichens-associated bacteria.</title>
        <authorList>
            <person name="Lee Y.M."/>
            <person name="Kim E.H."/>
            <person name="Lee H.K."/>
            <person name="Hong S.G."/>
        </authorList>
    </citation>
    <scope>NUCLEOTIDE SEQUENCE [LARGE SCALE GENOMIC DNA]</scope>
    <source>
        <strain evidence="1 2">PAMC 26569</strain>
        <plasmid evidence="1">unnamed5</plasmid>
    </source>
</reference>
<geneLocation type="plasmid" evidence="1 2">
    <name>unnamed5</name>
</geneLocation>
<proteinExistence type="predicted"/>
<evidence type="ECO:0000313" key="2">
    <source>
        <dbReference type="Proteomes" id="UP000500767"/>
    </source>
</evidence>
<gene>
    <name evidence="1" type="ORF">HN018_27155</name>
</gene>
<keyword evidence="2" id="KW-1185">Reference proteome</keyword>
<dbReference type="EMBL" id="CP053712">
    <property type="protein sequence ID" value="QKE93826.1"/>
    <property type="molecule type" value="Genomic_DNA"/>
</dbReference>
<organism evidence="1 2">
    <name type="scientific">Lichenicola cladoniae</name>
    <dbReference type="NCBI Taxonomy" id="1484109"/>
    <lineage>
        <taxon>Bacteria</taxon>
        <taxon>Pseudomonadati</taxon>
        <taxon>Pseudomonadota</taxon>
        <taxon>Alphaproteobacteria</taxon>
        <taxon>Acetobacterales</taxon>
        <taxon>Acetobacteraceae</taxon>
        <taxon>Lichenicola</taxon>
    </lineage>
</organism>
<protein>
    <submittedName>
        <fullName evidence="1">Uncharacterized protein</fullName>
    </submittedName>
</protein>